<dbReference type="InterPro" id="IPR016032">
    <property type="entry name" value="Sig_transdc_resp-reg_C-effctor"/>
</dbReference>
<dbReference type="AlphaFoldDB" id="A0A934KGV7"/>
<dbReference type="InterPro" id="IPR039420">
    <property type="entry name" value="WalR-like"/>
</dbReference>
<dbReference type="Proteomes" id="UP000620075">
    <property type="component" value="Unassembled WGS sequence"/>
</dbReference>
<dbReference type="GO" id="GO:0005829">
    <property type="term" value="C:cytosol"/>
    <property type="evidence" value="ECO:0007669"/>
    <property type="project" value="TreeGrafter"/>
</dbReference>
<feature type="domain" description="OmpR/PhoB-type" evidence="7">
    <location>
        <begin position="120"/>
        <end position="220"/>
    </location>
</feature>
<keyword evidence="2" id="KW-0902">Two-component regulatory system</keyword>
<name>A0A934KGV7_9BACT</name>
<comment type="caution">
    <text evidence="8">The sequence shown here is derived from an EMBL/GenBank/DDBJ whole genome shotgun (WGS) entry which is preliminary data.</text>
</comment>
<evidence type="ECO:0000256" key="1">
    <source>
        <dbReference type="ARBA" id="ARBA00022553"/>
    </source>
</evidence>
<dbReference type="PROSITE" id="PS51755">
    <property type="entry name" value="OMPR_PHOB"/>
    <property type="match status" value="1"/>
</dbReference>
<evidence type="ECO:0000256" key="4">
    <source>
        <dbReference type="ARBA" id="ARBA00023125"/>
    </source>
</evidence>
<dbReference type="InterPro" id="IPR036388">
    <property type="entry name" value="WH-like_DNA-bd_sf"/>
</dbReference>
<dbReference type="GO" id="GO:0032993">
    <property type="term" value="C:protein-DNA complex"/>
    <property type="evidence" value="ECO:0007669"/>
    <property type="project" value="TreeGrafter"/>
</dbReference>
<reference evidence="8 9" key="1">
    <citation type="submission" date="2020-10" db="EMBL/GenBank/DDBJ databases">
        <title>Ca. Dormibacterota MAGs.</title>
        <authorList>
            <person name="Montgomery K."/>
        </authorList>
    </citation>
    <scope>NUCLEOTIDE SEQUENCE [LARGE SCALE GENOMIC DNA]</scope>
    <source>
        <strain evidence="8">SC8811_S16_3</strain>
    </source>
</reference>
<dbReference type="Gene3D" id="1.10.10.10">
    <property type="entry name" value="Winged helix-like DNA-binding domain superfamily/Winged helix DNA-binding domain"/>
    <property type="match status" value="1"/>
</dbReference>
<proteinExistence type="predicted"/>
<sequence>MAPAVILLTGLDSRAERDLQFRLAARGYRPRATANGRATLHEATAARAAVVSGPPGMILSLHAAAPCLILLALCASPEAALAALAAGAEQTFPPTAIAQVVAGLELSLERQRPRLLSRPAKSHCCGDLVIDRGRHQVTRGGRPLHLTSAEFELLFCLLAAAGRPVSRERILEHLGAAAGFDSDSRLVDVHVRNLRKKIEVVPGLPDLVLSVPGIGYRLRGEPVVSGAGDGSGSAA</sequence>
<keyword evidence="1" id="KW-0597">Phosphoprotein</keyword>
<dbReference type="Pfam" id="PF00486">
    <property type="entry name" value="Trans_reg_C"/>
    <property type="match status" value="1"/>
</dbReference>
<dbReference type="RefSeq" id="WP_338177325.1">
    <property type="nucleotide sequence ID" value="NZ_JAEKNQ010000021.1"/>
</dbReference>
<organism evidence="8 9">
    <name type="scientific">Candidatus Dormiibacter inghamiae</name>
    <dbReference type="NCBI Taxonomy" id="3127013"/>
    <lineage>
        <taxon>Bacteria</taxon>
        <taxon>Bacillati</taxon>
        <taxon>Candidatus Dormiibacterota</taxon>
        <taxon>Candidatus Dormibacteria</taxon>
        <taxon>Candidatus Dormibacterales</taxon>
        <taxon>Candidatus Dormibacteraceae</taxon>
        <taxon>Candidatus Dormiibacter</taxon>
    </lineage>
</organism>
<gene>
    <name evidence="8" type="ORF">JF888_05525</name>
</gene>
<protein>
    <submittedName>
        <fullName evidence="8">Response regulator transcription factor</fullName>
    </submittedName>
</protein>
<dbReference type="SMART" id="SM00862">
    <property type="entry name" value="Trans_reg_C"/>
    <property type="match status" value="1"/>
</dbReference>
<dbReference type="GO" id="GO:0006355">
    <property type="term" value="P:regulation of DNA-templated transcription"/>
    <property type="evidence" value="ECO:0007669"/>
    <property type="project" value="InterPro"/>
</dbReference>
<evidence type="ECO:0000256" key="5">
    <source>
        <dbReference type="ARBA" id="ARBA00023163"/>
    </source>
</evidence>
<evidence type="ECO:0000256" key="6">
    <source>
        <dbReference type="PROSITE-ProRule" id="PRU01091"/>
    </source>
</evidence>
<dbReference type="CDD" id="cd00383">
    <property type="entry name" value="trans_reg_C"/>
    <property type="match status" value="1"/>
</dbReference>
<keyword evidence="4 6" id="KW-0238">DNA-binding</keyword>
<evidence type="ECO:0000259" key="7">
    <source>
        <dbReference type="PROSITE" id="PS51755"/>
    </source>
</evidence>
<dbReference type="GO" id="GO:0000976">
    <property type="term" value="F:transcription cis-regulatory region binding"/>
    <property type="evidence" value="ECO:0007669"/>
    <property type="project" value="TreeGrafter"/>
</dbReference>
<dbReference type="EMBL" id="JAEKNQ010000021">
    <property type="protein sequence ID" value="MBJ7602638.1"/>
    <property type="molecule type" value="Genomic_DNA"/>
</dbReference>
<dbReference type="PANTHER" id="PTHR48111">
    <property type="entry name" value="REGULATOR OF RPOS"/>
    <property type="match status" value="1"/>
</dbReference>
<keyword evidence="5" id="KW-0804">Transcription</keyword>
<evidence type="ECO:0000256" key="2">
    <source>
        <dbReference type="ARBA" id="ARBA00023012"/>
    </source>
</evidence>
<dbReference type="GO" id="GO:0000156">
    <property type="term" value="F:phosphorelay response regulator activity"/>
    <property type="evidence" value="ECO:0007669"/>
    <property type="project" value="TreeGrafter"/>
</dbReference>
<evidence type="ECO:0000313" key="9">
    <source>
        <dbReference type="Proteomes" id="UP000620075"/>
    </source>
</evidence>
<dbReference type="SUPFAM" id="SSF46894">
    <property type="entry name" value="C-terminal effector domain of the bipartite response regulators"/>
    <property type="match status" value="1"/>
</dbReference>
<accession>A0A934KGV7</accession>
<dbReference type="InterPro" id="IPR001867">
    <property type="entry name" value="OmpR/PhoB-type_DNA-bd"/>
</dbReference>
<evidence type="ECO:0000313" key="8">
    <source>
        <dbReference type="EMBL" id="MBJ7602638.1"/>
    </source>
</evidence>
<keyword evidence="3" id="KW-0805">Transcription regulation</keyword>
<feature type="DNA-binding region" description="OmpR/PhoB-type" evidence="6">
    <location>
        <begin position="120"/>
        <end position="220"/>
    </location>
</feature>
<dbReference type="PANTHER" id="PTHR48111:SF1">
    <property type="entry name" value="TWO-COMPONENT RESPONSE REGULATOR ORR33"/>
    <property type="match status" value="1"/>
</dbReference>
<evidence type="ECO:0000256" key="3">
    <source>
        <dbReference type="ARBA" id="ARBA00023015"/>
    </source>
</evidence>